<dbReference type="InterPro" id="IPR011701">
    <property type="entry name" value="MFS"/>
</dbReference>
<evidence type="ECO:0000256" key="3">
    <source>
        <dbReference type="ARBA" id="ARBA00022989"/>
    </source>
</evidence>
<reference evidence="7" key="1">
    <citation type="journal article" date="2020" name="Phytopathology">
        <title>Genome sequence of the chestnut blight fungus Cryphonectria parasitica EP155: A fundamental resource for an archetypical invasive plant pathogen.</title>
        <authorList>
            <person name="Crouch J.A."/>
            <person name="Dawe A."/>
            <person name="Aerts A."/>
            <person name="Barry K."/>
            <person name="Churchill A.C.L."/>
            <person name="Grimwood J."/>
            <person name="Hillman B."/>
            <person name="Milgroom M.G."/>
            <person name="Pangilinan J."/>
            <person name="Smith M."/>
            <person name="Salamov A."/>
            <person name="Schmutz J."/>
            <person name="Yadav J."/>
            <person name="Grigoriev I.V."/>
            <person name="Nuss D."/>
        </authorList>
    </citation>
    <scope>NUCLEOTIDE SEQUENCE</scope>
    <source>
        <strain evidence="7">EP155</strain>
    </source>
</reference>
<dbReference type="GeneID" id="63834364"/>
<feature type="transmembrane region" description="Helical" evidence="5">
    <location>
        <begin position="145"/>
        <end position="166"/>
    </location>
</feature>
<organism evidence="7 8">
    <name type="scientific">Cryphonectria parasitica (strain ATCC 38755 / EP155)</name>
    <dbReference type="NCBI Taxonomy" id="660469"/>
    <lineage>
        <taxon>Eukaryota</taxon>
        <taxon>Fungi</taxon>
        <taxon>Dikarya</taxon>
        <taxon>Ascomycota</taxon>
        <taxon>Pezizomycotina</taxon>
        <taxon>Sordariomycetes</taxon>
        <taxon>Sordariomycetidae</taxon>
        <taxon>Diaporthales</taxon>
        <taxon>Cryphonectriaceae</taxon>
        <taxon>Cryphonectria-Endothia species complex</taxon>
        <taxon>Cryphonectria</taxon>
    </lineage>
</organism>
<feature type="transmembrane region" description="Helical" evidence="5">
    <location>
        <begin position="89"/>
        <end position="108"/>
    </location>
</feature>
<dbReference type="OrthoDB" id="2130629at2759"/>
<evidence type="ECO:0000256" key="5">
    <source>
        <dbReference type="SAM" id="Phobius"/>
    </source>
</evidence>
<evidence type="ECO:0000259" key="6">
    <source>
        <dbReference type="PROSITE" id="PS50850"/>
    </source>
</evidence>
<comment type="caution">
    <text evidence="7">The sequence shown here is derived from an EMBL/GenBank/DDBJ whole genome shotgun (WGS) entry which is preliminary data.</text>
</comment>
<dbReference type="Gene3D" id="1.20.1250.20">
    <property type="entry name" value="MFS general substrate transporter like domains"/>
    <property type="match status" value="2"/>
</dbReference>
<dbReference type="Proteomes" id="UP000803844">
    <property type="component" value="Unassembled WGS sequence"/>
</dbReference>
<dbReference type="PANTHER" id="PTHR42718">
    <property type="entry name" value="MAJOR FACILITATOR SUPERFAMILY MULTIDRUG TRANSPORTER MFSC"/>
    <property type="match status" value="1"/>
</dbReference>
<keyword evidence="2 5" id="KW-0812">Transmembrane</keyword>
<comment type="subcellular location">
    <subcellularLocation>
        <location evidence="1">Membrane</location>
        <topology evidence="1">Multi-pass membrane protein</topology>
    </subcellularLocation>
</comment>
<dbReference type="GO" id="GO:0016020">
    <property type="term" value="C:membrane"/>
    <property type="evidence" value="ECO:0007669"/>
    <property type="project" value="UniProtKB-SubCell"/>
</dbReference>
<feature type="transmembrane region" description="Helical" evidence="5">
    <location>
        <begin position="368"/>
        <end position="386"/>
    </location>
</feature>
<feature type="transmembrane region" description="Helical" evidence="5">
    <location>
        <begin position="120"/>
        <end position="139"/>
    </location>
</feature>
<evidence type="ECO:0000256" key="2">
    <source>
        <dbReference type="ARBA" id="ARBA00022692"/>
    </source>
</evidence>
<dbReference type="GO" id="GO:0022857">
    <property type="term" value="F:transmembrane transporter activity"/>
    <property type="evidence" value="ECO:0007669"/>
    <property type="project" value="InterPro"/>
</dbReference>
<evidence type="ECO:0000256" key="4">
    <source>
        <dbReference type="ARBA" id="ARBA00023136"/>
    </source>
</evidence>
<accession>A0A9P5CNE0</accession>
<dbReference type="Pfam" id="PF07690">
    <property type="entry name" value="MFS_1"/>
    <property type="match status" value="1"/>
</dbReference>
<dbReference type="AlphaFoldDB" id="A0A9P5CNE0"/>
<protein>
    <recommendedName>
        <fullName evidence="6">Major facilitator superfamily (MFS) profile domain-containing protein</fullName>
    </recommendedName>
</protein>
<keyword evidence="8" id="KW-1185">Reference proteome</keyword>
<evidence type="ECO:0000256" key="1">
    <source>
        <dbReference type="ARBA" id="ARBA00004141"/>
    </source>
</evidence>
<feature type="transmembrane region" description="Helical" evidence="5">
    <location>
        <begin position="510"/>
        <end position="529"/>
    </location>
</feature>
<gene>
    <name evidence="7" type="ORF">M406DRAFT_258472</name>
</gene>
<dbReference type="PROSITE" id="PS50850">
    <property type="entry name" value="MFS"/>
    <property type="match status" value="1"/>
</dbReference>
<feature type="domain" description="Major facilitator superfamily (MFS) profile" evidence="6">
    <location>
        <begin position="54"/>
        <end position="533"/>
    </location>
</feature>
<dbReference type="PANTHER" id="PTHR42718:SF10">
    <property type="entry name" value="TRANSPORTER, PUTATIVE (AFU_ORTHOLOGUE AFUA_8G06760)-RELATED"/>
    <property type="match status" value="1"/>
</dbReference>
<feature type="transmembrane region" description="Helical" evidence="5">
    <location>
        <begin position="288"/>
        <end position="307"/>
    </location>
</feature>
<feature type="transmembrane region" description="Helical" evidence="5">
    <location>
        <begin position="54"/>
        <end position="77"/>
    </location>
</feature>
<dbReference type="RefSeq" id="XP_040775183.1">
    <property type="nucleotide sequence ID" value="XM_040917235.1"/>
</dbReference>
<name>A0A9P5CNE0_CRYP1</name>
<dbReference type="InterPro" id="IPR020846">
    <property type="entry name" value="MFS_dom"/>
</dbReference>
<feature type="transmembrane region" description="Helical" evidence="5">
    <location>
        <begin position="178"/>
        <end position="203"/>
    </location>
</feature>
<sequence length="541" mass="56725">MSGSATAVEIELGTLRVVDEAQSHDKSAPALAASSSSTTSPEPVAPGKLRSAGILITLASVSLLNTFNSGLLTVALPTMARDLPIPSNLLLWPASVYALGLSCFLLPLGAVTDLIGARPIFLTGCVLYTCFTLAVSLARSADQLILFRVLQGIAMAFCMPPAVSTITNIFPTGRTRNVAFAVFGGGSPLGFALGLVLGGLFVQASSWRAGYWMSTSVNAASIILGWVVLPGKSGDGLTAPLGQDIRHRLATELDWIGVGAASACLALLSYVFAEVTNGSGVFRSQPHISALLAVAVLLVPFFVFWEGRQERLGRPAVLPNSIWRRREFTAVCLSVFLTWSWFNAFGYWATLYFQESQGLDALHTALRFLPLVVAGLATNVLAAVVMDKVNAGLLSLLSGIVSAAAPLIFALQDLGWIYWKSAFPAMILSVISTDLLFNISNLVITTNFPGKSQGLAGGVFNTVAQLGNSIGLAITAMIAAAVTNAAGNDGMVTKGGLTYDESALQGYRSGFWTCFAAAVVSTFISSIGLRGAGKVGKKKES</sequence>
<proteinExistence type="predicted"/>
<evidence type="ECO:0000313" key="8">
    <source>
        <dbReference type="Proteomes" id="UP000803844"/>
    </source>
</evidence>
<feature type="transmembrane region" description="Helical" evidence="5">
    <location>
        <begin position="328"/>
        <end position="348"/>
    </location>
</feature>
<feature type="transmembrane region" description="Helical" evidence="5">
    <location>
        <begin position="458"/>
        <end position="482"/>
    </location>
</feature>
<keyword evidence="3 5" id="KW-1133">Transmembrane helix</keyword>
<feature type="transmembrane region" description="Helical" evidence="5">
    <location>
        <begin position="253"/>
        <end position="273"/>
    </location>
</feature>
<dbReference type="InterPro" id="IPR036259">
    <property type="entry name" value="MFS_trans_sf"/>
</dbReference>
<dbReference type="EMBL" id="MU032348">
    <property type="protein sequence ID" value="KAF3764222.1"/>
    <property type="molecule type" value="Genomic_DNA"/>
</dbReference>
<evidence type="ECO:0000313" key="7">
    <source>
        <dbReference type="EMBL" id="KAF3764222.1"/>
    </source>
</evidence>
<feature type="transmembrane region" description="Helical" evidence="5">
    <location>
        <begin position="393"/>
        <end position="411"/>
    </location>
</feature>
<feature type="transmembrane region" description="Helical" evidence="5">
    <location>
        <begin position="417"/>
        <end position="437"/>
    </location>
</feature>
<dbReference type="SUPFAM" id="SSF103473">
    <property type="entry name" value="MFS general substrate transporter"/>
    <property type="match status" value="2"/>
</dbReference>
<keyword evidence="4 5" id="KW-0472">Membrane</keyword>